<accession>A0A0G1XAA8</accession>
<evidence type="ECO:0000313" key="1">
    <source>
        <dbReference type="EMBL" id="KKW27760.1"/>
    </source>
</evidence>
<gene>
    <name evidence="1" type="ORF">UY70_C0008G0039</name>
</gene>
<name>A0A0G1XAA8_9BACT</name>
<dbReference type="EMBL" id="LCRA01000008">
    <property type="protein sequence ID" value="KKW27760.1"/>
    <property type="molecule type" value="Genomic_DNA"/>
</dbReference>
<evidence type="ECO:0000313" key="2">
    <source>
        <dbReference type="Proteomes" id="UP000034185"/>
    </source>
</evidence>
<reference evidence="1 2" key="1">
    <citation type="journal article" date="2015" name="Nature">
        <title>rRNA introns, odd ribosomes, and small enigmatic genomes across a large radiation of phyla.</title>
        <authorList>
            <person name="Brown C.T."/>
            <person name="Hug L.A."/>
            <person name="Thomas B.C."/>
            <person name="Sharon I."/>
            <person name="Castelle C.J."/>
            <person name="Singh A."/>
            <person name="Wilkins M.J."/>
            <person name="Williams K.H."/>
            <person name="Banfield J.F."/>
        </authorList>
    </citation>
    <scope>NUCLEOTIDE SEQUENCE [LARGE SCALE GENOMIC DNA]</scope>
</reference>
<dbReference type="AlphaFoldDB" id="A0A0G1XAA8"/>
<sequence length="225" mass="25675">MNQHFTRMPTHALLDFSSKAILAIDRFPGVIAFLTDCTPHSFAVFNINIPNYLNESPLKDTSPEQYPEWVFDPASRVVKKNPSPNVDMLRDKSKLAMHKGATILPIMRNIIIARYDSSYGIASQDTIYLSKKLQAILFRDCGYDETRTMEIPYVVQYADYAGIPLKQAADDIIFKAALTDQRLSQTELMRMTYFNKVKKATTEEDLSSILKYFLGEMYHQPLGTV</sequence>
<organism evidence="1 2">
    <name type="scientific">Candidatus Kaiserbacteria bacterium GW2011_GWB1_52_6</name>
    <dbReference type="NCBI Taxonomy" id="1618674"/>
    <lineage>
        <taxon>Bacteria</taxon>
        <taxon>Candidatus Kaiseribacteriota</taxon>
    </lineage>
</organism>
<dbReference type="Proteomes" id="UP000034185">
    <property type="component" value="Unassembled WGS sequence"/>
</dbReference>
<comment type="caution">
    <text evidence="1">The sequence shown here is derived from an EMBL/GenBank/DDBJ whole genome shotgun (WGS) entry which is preliminary data.</text>
</comment>
<protein>
    <submittedName>
        <fullName evidence="1">Uncharacterized protein</fullName>
    </submittedName>
</protein>
<proteinExistence type="predicted"/>